<accession>A0ABP9RJ25</accession>
<evidence type="ECO:0008006" key="3">
    <source>
        <dbReference type="Google" id="ProtNLM"/>
    </source>
</evidence>
<evidence type="ECO:0000313" key="1">
    <source>
        <dbReference type="EMBL" id="GAA5178681.1"/>
    </source>
</evidence>
<proteinExistence type="predicted"/>
<sequence length="218" mass="23536">MVRKLLFTGLGSALLLGGCVANTSQVPMATTYPYSEQQKMQAAHHWDVLAEYEAAGILRSASLRGRSLFINPTQAGSTFAQSFGDLLTSQLVSNGALVRTDPINAARVDYRVQLVEHQDRDYVRAPVGTWTALSAGIAVATLPINNWSEPALALIPGAALVDAFSGSWESVSNQEVIVTTQVSENDRILYSSSNIYYINGDDAGQYESPKPLPVTDAW</sequence>
<dbReference type="EMBL" id="BAABKI010000029">
    <property type="protein sequence ID" value="GAA5178681.1"/>
    <property type="molecule type" value="Genomic_DNA"/>
</dbReference>
<name>A0ABP9RJ25_9GAMM</name>
<reference evidence="2" key="1">
    <citation type="journal article" date="2019" name="Int. J. Syst. Evol. Microbiol.">
        <title>The Global Catalogue of Microorganisms (GCM) 10K type strain sequencing project: providing services to taxonomists for standard genome sequencing and annotation.</title>
        <authorList>
            <consortium name="The Broad Institute Genomics Platform"/>
            <consortium name="The Broad Institute Genome Sequencing Center for Infectious Disease"/>
            <person name="Wu L."/>
            <person name="Ma J."/>
        </authorList>
    </citation>
    <scope>NUCLEOTIDE SEQUENCE [LARGE SCALE GENOMIC DNA]</scope>
    <source>
        <strain evidence="2">JCM 18472</strain>
    </source>
</reference>
<comment type="caution">
    <text evidence="1">The sequence shown here is derived from an EMBL/GenBank/DDBJ whole genome shotgun (WGS) entry which is preliminary data.</text>
</comment>
<evidence type="ECO:0000313" key="2">
    <source>
        <dbReference type="Proteomes" id="UP001500074"/>
    </source>
</evidence>
<organism evidence="1 2">
    <name type="scientific">Modicisalibacter zincidurans</name>
    <dbReference type="NCBI Taxonomy" id="1178777"/>
    <lineage>
        <taxon>Bacteria</taxon>
        <taxon>Pseudomonadati</taxon>
        <taxon>Pseudomonadota</taxon>
        <taxon>Gammaproteobacteria</taxon>
        <taxon>Oceanospirillales</taxon>
        <taxon>Halomonadaceae</taxon>
        <taxon>Modicisalibacter</taxon>
    </lineage>
</organism>
<dbReference type="Proteomes" id="UP001500074">
    <property type="component" value="Unassembled WGS sequence"/>
</dbReference>
<dbReference type="RefSeq" id="WP_031383650.1">
    <property type="nucleotide sequence ID" value="NZ_BAABKI010000029.1"/>
</dbReference>
<dbReference type="PROSITE" id="PS51257">
    <property type="entry name" value="PROKAR_LIPOPROTEIN"/>
    <property type="match status" value="1"/>
</dbReference>
<keyword evidence="2" id="KW-1185">Reference proteome</keyword>
<gene>
    <name evidence="1" type="ORF">GCM10023342_29700</name>
</gene>
<protein>
    <recommendedName>
        <fullName evidence="3">FlgO domain-containing protein</fullName>
    </recommendedName>
</protein>